<evidence type="ECO:0000313" key="2">
    <source>
        <dbReference type="Proteomes" id="UP000094112"/>
    </source>
</evidence>
<gene>
    <name evidence="1" type="ORF">WICANDRAFT_82883</name>
</gene>
<dbReference type="EMBL" id="KV454208">
    <property type="protein sequence ID" value="ODQ62994.1"/>
    <property type="molecule type" value="Genomic_DNA"/>
</dbReference>
<proteinExistence type="predicted"/>
<protein>
    <submittedName>
        <fullName evidence="1">Uncharacterized protein</fullName>
    </submittedName>
</protein>
<accession>A0A1E3PCR1</accession>
<dbReference type="AlphaFoldDB" id="A0A1E3PCR1"/>
<dbReference type="GeneID" id="30202702"/>
<sequence>MAPFLPPEMHDFVKKVPGLRTSTSSKVCWKAIGYTSYNSILTNEHCTPVIEPYFVIIWKFSSTKSSLILQILMTKRILAIEHPVDALVIDA</sequence>
<name>A0A1E3PCR1_WICAA</name>
<dbReference type="RefSeq" id="XP_019042201.1">
    <property type="nucleotide sequence ID" value="XM_019185456.1"/>
</dbReference>
<evidence type="ECO:0000313" key="1">
    <source>
        <dbReference type="EMBL" id="ODQ62994.1"/>
    </source>
</evidence>
<dbReference type="Proteomes" id="UP000094112">
    <property type="component" value="Unassembled WGS sequence"/>
</dbReference>
<keyword evidence="2" id="KW-1185">Reference proteome</keyword>
<reference evidence="1 2" key="1">
    <citation type="journal article" date="2016" name="Proc. Natl. Acad. Sci. U.S.A.">
        <title>Comparative genomics of biotechnologically important yeasts.</title>
        <authorList>
            <person name="Riley R."/>
            <person name="Haridas S."/>
            <person name="Wolfe K.H."/>
            <person name="Lopes M.R."/>
            <person name="Hittinger C.T."/>
            <person name="Goeker M."/>
            <person name="Salamov A.A."/>
            <person name="Wisecaver J.H."/>
            <person name="Long T.M."/>
            <person name="Calvey C.H."/>
            <person name="Aerts A.L."/>
            <person name="Barry K.W."/>
            <person name="Choi C."/>
            <person name="Clum A."/>
            <person name="Coughlan A.Y."/>
            <person name="Deshpande S."/>
            <person name="Douglass A.P."/>
            <person name="Hanson S.J."/>
            <person name="Klenk H.-P."/>
            <person name="LaButti K.M."/>
            <person name="Lapidus A."/>
            <person name="Lindquist E.A."/>
            <person name="Lipzen A.M."/>
            <person name="Meier-Kolthoff J.P."/>
            <person name="Ohm R.A."/>
            <person name="Otillar R.P."/>
            <person name="Pangilinan J.L."/>
            <person name="Peng Y."/>
            <person name="Rokas A."/>
            <person name="Rosa C.A."/>
            <person name="Scheuner C."/>
            <person name="Sibirny A.A."/>
            <person name="Slot J.C."/>
            <person name="Stielow J.B."/>
            <person name="Sun H."/>
            <person name="Kurtzman C.P."/>
            <person name="Blackwell M."/>
            <person name="Grigoriev I.V."/>
            <person name="Jeffries T.W."/>
        </authorList>
    </citation>
    <scope>NUCLEOTIDE SEQUENCE [LARGE SCALE GENOMIC DNA]</scope>
    <source>
        <strain evidence="2">ATCC 58044 / CBS 1984 / NCYC 433 / NRRL Y-366-8</strain>
    </source>
</reference>
<organism evidence="1 2">
    <name type="scientific">Wickerhamomyces anomalus (strain ATCC 58044 / CBS 1984 / NCYC 433 / NRRL Y-366-8)</name>
    <name type="common">Yeast</name>
    <name type="synonym">Hansenula anomala</name>
    <dbReference type="NCBI Taxonomy" id="683960"/>
    <lineage>
        <taxon>Eukaryota</taxon>
        <taxon>Fungi</taxon>
        <taxon>Dikarya</taxon>
        <taxon>Ascomycota</taxon>
        <taxon>Saccharomycotina</taxon>
        <taxon>Saccharomycetes</taxon>
        <taxon>Phaffomycetales</taxon>
        <taxon>Wickerhamomycetaceae</taxon>
        <taxon>Wickerhamomyces</taxon>
    </lineage>
</organism>